<proteinExistence type="predicted"/>
<dbReference type="WBParaSite" id="MBELARI_LOCUS7632">
    <property type="protein sequence ID" value="MBELARI_LOCUS7632"/>
    <property type="gene ID" value="MBELARI_LOCUS7632"/>
</dbReference>
<sequence length="209" mass="24470">MEIQQTRIKQLVAKHFTEYSNNEIFQQVTQAFIKEFTDDFPNLENLIKVVSDTLSCEQMTAKGVILELLALVVKCIHHKISFNNELLALVVKCIHHKISFNNEEFTDERIAFVKIYRKALMSLSRSSTFLSYIAQFDTYFARHLISSDFQFEMESKIEPQIEIRWRMKMDDGEEREVMLSPAIINKMVEETGAALQAIDSIKRRHYLKP</sequence>
<protein>
    <submittedName>
        <fullName evidence="2">COMM domain-containing protein</fullName>
    </submittedName>
</protein>
<evidence type="ECO:0000313" key="1">
    <source>
        <dbReference type="Proteomes" id="UP000887575"/>
    </source>
</evidence>
<keyword evidence="1" id="KW-1185">Reference proteome</keyword>
<dbReference type="Proteomes" id="UP000887575">
    <property type="component" value="Unassembled WGS sequence"/>
</dbReference>
<reference evidence="2" key="1">
    <citation type="submission" date="2024-02" db="UniProtKB">
        <authorList>
            <consortium name="WormBaseParasite"/>
        </authorList>
    </citation>
    <scope>IDENTIFICATION</scope>
</reference>
<evidence type="ECO:0000313" key="2">
    <source>
        <dbReference type="WBParaSite" id="MBELARI_LOCUS7632"/>
    </source>
</evidence>
<name>A0AAF3FKJ3_9BILA</name>
<accession>A0AAF3FKJ3</accession>
<organism evidence="1 2">
    <name type="scientific">Mesorhabditis belari</name>
    <dbReference type="NCBI Taxonomy" id="2138241"/>
    <lineage>
        <taxon>Eukaryota</taxon>
        <taxon>Metazoa</taxon>
        <taxon>Ecdysozoa</taxon>
        <taxon>Nematoda</taxon>
        <taxon>Chromadorea</taxon>
        <taxon>Rhabditida</taxon>
        <taxon>Rhabditina</taxon>
        <taxon>Rhabditomorpha</taxon>
        <taxon>Rhabditoidea</taxon>
        <taxon>Rhabditidae</taxon>
        <taxon>Mesorhabditinae</taxon>
        <taxon>Mesorhabditis</taxon>
    </lineage>
</organism>
<dbReference type="AlphaFoldDB" id="A0AAF3FKJ3"/>